<feature type="compositionally biased region" description="Polar residues" evidence="2">
    <location>
        <begin position="145"/>
        <end position="154"/>
    </location>
</feature>
<dbReference type="Proteomes" id="UP001602245">
    <property type="component" value="Unassembled WGS sequence"/>
</dbReference>
<feature type="region of interest" description="Disordered" evidence="2">
    <location>
        <begin position="1"/>
        <end position="40"/>
    </location>
</feature>
<comment type="caution">
    <text evidence="4">The sequence shown here is derived from an EMBL/GenBank/DDBJ whole genome shotgun (WGS) entry which is preliminary data.</text>
</comment>
<feature type="compositionally biased region" description="Basic residues" evidence="2">
    <location>
        <begin position="14"/>
        <end position="28"/>
    </location>
</feature>
<feature type="domain" description="Cas12f1-like TNB" evidence="3">
    <location>
        <begin position="27"/>
        <end position="67"/>
    </location>
</feature>
<evidence type="ECO:0000313" key="5">
    <source>
        <dbReference type="Proteomes" id="UP001602245"/>
    </source>
</evidence>
<reference evidence="4 5" key="1">
    <citation type="submission" date="2024-10" db="EMBL/GenBank/DDBJ databases">
        <title>The Natural Products Discovery Center: Release of the First 8490 Sequenced Strains for Exploring Actinobacteria Biosynthetic Diversity.</title>
        <authorList>
            <person name="Kalkreuter E."/>
            <person name="Kautsar S.A."/>
            <person name="Yang D."/>
            <person name="Bader C.D."/>
            <person name="Teijaro C.N."/>
            <person name="Fluegel L."/>
            <person name="Davis C.M."/>
            <person name="Simpson J.R."/>
            <person name="Lauterbach L."/>
            <person name="Steele A.D."/>
            <person name="Gui C."/>
            <person name="Meng S."/>
            <person name="Li G."/>
            <person name="Viehrig K."/>
            <person name="Ye F."/>
            <person name="Su P."/>
            <person name="Kiefer A.F."/>
            <person name="Nichols A."/>
            <person name="Cepeda A.J."/>
            <person name="Yan W."/>
            <person name="Fan B."/>
            <person name="Jiang Y."/>
            <person name="Adhikari A."/>
            <person name="Zheng C.-J."/>
            <person name="Schuster L."/>
            <person name="Cowan T.M."/>
            <person name="Smanski M.J."/>
            <person name="Chevrette M.G."/>
            <person name="De Carvalho L.P.S."/>
            <person name="Shen B."/>
        </authorList>
    </citation>
    <scope>NUCLEOTIDE SEQUENCE [LARGE SCALE GENOMIC DNA]</scope>
    <source>
        <strain evidence="4 5">NPDC000087</strain>
    </source>
</reference>
<evidence type="ECO:0000313" key="4">
    <source>
        <dbReference type="EMBL" id="MFF5295902.1"/>
    </source>
</evidence>
<evidence type="ECO:0000256" key="1">
    <source>
        <dbReference type="ARBA" id="ARBA00023125"/>
    </source>
</evidence>
<dbReference type="InterPro" id="IPR010095">
    <property type="entry name" value="Cas12f1-like_TNB"/>
</dbReference>
<evidence type="ECO:0000256" key="2">
    <source>
        <dbReference type="SAM" id="MobiDB-lite"/>
    </source>
</evidence>
<accession>A0ABW6WRH6</accession>
<protein>
    <submittedName>
        <fullName evidence="4">Zinc ribbon domain-containing protein</fullName>
    </submittedName>
</protein>
<proteinExistence type="predicted"/>
<dbReference type="RefSeq" id="WP_387698385.1">
    <property type="nucleotide sequence ID" value="NZ_JBIAZU010000008.1"/>
</dbReference>
<keyword evidence="5" id="KW-1185">Reference proteome</keyword>
<name>A0ABW6WRH6_9ACTN</name>
<dbReference type="EMBL" id="JBIAZU010000008">
    <property type="protein sequence ID" value="MFF5295902.1"/>
    <property type="molecule type" value="Genomic_DNA"/>
</dbReference>
<dbReference type="Pfam" id="PF07282">
    <property type="entry name" value="Cas12f1-like_TNB"/>
    <property type="match status" value="1"/>
</dbReference>
<feature type="region of interest" description="Disordered" evidence="2">
    <location>
        <begin position="85"/>
        <end position="154"/>
    </location>
</feature>
<sequence>MADRPHPANPARQSHPRRHPAAPRRRTRTSSTCPYCRKRIPKPAGRTMSCPHCQFAGHRDLAAAFTIATRTPGGATTPIRIPAAGLVTHRRAGRHLPGVATARRDPRRRPPATGGSLGRRRPAPFTGESLAHTRERGSTTPPDPTRSTFVDTPH</sequence>
<organism evidence="4 5">
    <name type="scientific">Paractinoplanes globisporus</name>
    <dbReference type="NCBI Taxonomy" id="113565"/>
    <lineage>
        <taxon>Bacteria</taxon>
        <taxon>Bacillati</taxon>
        <taxon>Actinomycetota</taxon>
        <taxon>Actinomycetes</taxon>
        <taxon>Micromonosporales</taxon>
        <taxon>Micromonosporaceae</taxon>
        <taxon>Paractinoplanes</taxon>
    </lineage>
</organism>
<keyword evidence="1" id="KW-0238">DNA-binding</keyword>
<evidence type="ECO:0000259" key="3">
    <source>
        <dbReference type="Pfam" id="PF07282"/>
    </source>
</evidence>
<gene>
    <name evidence="4" type="ORF">ACFY35_41260</name>
</gene>